<dbReference type="Proteomes" id="UP000002524">
    <property type="component" value="Chromosome 1"/>
</dbReference>
<accession>Q9RY94</accession>
<dbReference type="InParanoid" id="Q9RY94"/>
<dbReference type="PATRIC" id="fig|243230.17.peg.220"/>
<feature type="transmembrane region" description="Helical" evidence="1">
    <location>
        <begin position="44"/>
        <end position="66"/>
    </location>
</feature>
<dbReference type="EMBL" id="AE000513">
    <property type="protein sequence ID" value="AAF09646.1"/>
    <property type="molecule type" value="Genomic_DNA"/>
</dbReference>
<dbReference type="STRING" id="243230.DR_0056"/>
<dbReference type="PaxDb" id="243230-DR_0056"/>
<feature type="transmembrane region" description="Helical" evidence="1">
    <location>
        <begin position="281"/>
        <end position="306"/>
    </location>
</feature>
<evidence type="ECO:0000313" key="3">
    <source>
        <dbReference type="Proteomes" id="UP000002524"/>
    </source>
</evidence>
<feature type="transmembrane region" description="Helical" evidence="1">
    <location>
        <begin position="155"/>
        <end position="173"/>
    </location>
</feature>
<feature type="transmembrane region" description="Helical" evidence="1">
    <location>
        <begin position="105"/>
        <end position="123"/>
    </location>
</feature>
<organism evidence="2 3">
    <name type="scientific">Deinococcus radiodurans (strain ATCC 13939 / DSM 20539 / JCM 16871 / CCUG 27074 / LMG 4051 / NBRC 15346 / NCIMB 9279 / VKM B-1422 / R1)</name>
    <dbReference type="NCBI Taxonomy" id="243230"/>
    <lineage>
        <taxon>Bacteria</taxon>
        <taxon>Thermotogati</taxon>
        <taxon>Deinococcota</taxon>
        <taxon>Deinococci</taxon>
        <taxon>Deinococcales</taxon>
        <taxon>Deinococcaceae</taxon>
        <taxon>Deinococcus</taxon>
    </lineage>
</organism>
<dbReference type="GO" id="GO:0005886">
    <property type="term" value="C:plasma membrane"/>
    <property type="evidence" value="ECO:0000318"/>
    <property type="project" value="GO_Central"/>
</dbReference>
<dbReference type="PANTHER" id="PTHR30199:SF0">
    <property type="entry name" value="INNER MEMBRANE PROTEIN YDCO"/>
    <property type="match status" value="1"/>
</dbReference>
<dbReference type="PIR" id="F75566">
    <property type="entry name" value="F75566"/>
</dbReference>
<protein>
    <submittedName>
        <fullName evidence="2">Benzoate membrane transport protein, putative</fullName>
    </submittedName>
</protein>
<keyword evidence="1" id="KW-0472">Membrane</keyword>
<feature type="transmembrane region" description="Helical" evidence="1">
    <location>
        <begin position="326"/>
        <end position="347"/>
    </location>
</feature>
<gene>
    <name evidence="2" type="ordered locus">DR_0056</name>
</gene>
<keyword evidence="3" id="KW-1185">Reference proteome</keyword>
<reference evidence="2 3" key="1">
    <citation type="journal article" date="1999" name="Science">
        <title>Genome sequence of the radioresistant bacterium Deinococcus radiodurans R1.</title>
        <authorList>
            <person name="White O."/>
            <person name="Eisen J.A."/>
            <person name="Heidelberg J.F."/>
            <person name="Hickey E.K."/>
            <person name="Peterson J.D."/>
            <person name="Dodson R.J."/>
            <person name="Haft D.H."/>
            <person name="Gwinn M.L."/>
            <person name="Nelson W.C."/>
            <person name="Richardson D.L."/>
            <person name="Moffat K.S."/>
            <person name="Qin H."/>
            <person name="Jiang L."/>
            <person name="Pamphile W."/>
            <person name="Crosby M."/>
            <person name="Shen M."/>
            <person name="Vamathevan J.J."/>
            <person name="Lam P."/>
            <person name="McDonald L."/>
            <person name="Utterback T."/>
            <person name="Zalewski C."/>
            <person name="Makarova K.S."/>
            <person name="Aravind L."/>
            <person name="Daly M.J."/>
            <person name="Minton K.W."/>
            <person name="Fleischmann R.D."/>
            <person name="Ketchum K.A."/>
            <person name="Nelson K.E."/>
            <person name="Salzberg S."/>
            <person name="Smith H.O."/>
            <person name="Venter J.C."/>
            <person name="Fraser C.M."/>
        </authorList>
    </citation>
    <scope>NUCLEOTIDE SEQUENCE [LARGE SCALE GENOMIC DNA]</scope>
    <source>
        <strain evidence="3">ATCC 13939 / DSM 20539 / JCM 16871 / LMG 4051 / NBRC 15346 / NCIMB 9279 / R1 / VKM B-1422</strain>
    </source>
</reference>
<feature type="transmembrane region" description="Helical" evidence="1">
    <location>
        <begin position="395"/>
        <end position="423"/>
    </location>
</feature>
<feature type="transmembrane region" description="Helical" evidence="1">
    <location>
        <begin position="203"/>
        <end position="225"/>
    </location>
</feature>
<dbReference type="NCBIfam" id="TIGR00843">
    <property type="entry name" value="benE"/>
    <property type="match status" value="1"/>
</dbReference>
<dbReference type="OrthoDB" id="9813854at2"/>
<dbReference type="InterPro" id="IPR004711">
    <property type="entry name" value="Benzoate_Transporter"/>
</dbReference>
<proteinExistence type="predicted"/>
<dbReference type="GO" id="GO:0042925">
    <property type="term" value="F:benzoate transmembrane transporter activity"/>
    <property type="evidence" value="ECO:0007669"/>
    <property type="project" value="InterPro"/>
</dbReference>
<dbReference type="KEGG" id="dra:DR_0056"/>
<feature type="transmembrane region" description="Helical" evidence="1">
    <location>
        <begin position="129"/>
        <end position="148"/>
    </location>
</feature>
<dbReference type="Pfam" id="PF03594">
    <property type="entry name" value="BenE"/>
    <property type="match status" value="1"/>
</dbReference>
<feature type="transmembrane region" description="Helical" evidence="1">
    <location>
        <begin position="245"/>
        <end position="269"/>
    </location>
</feature>
<evidence type="ECO:0000313" key="2">
    <source>
        <dbReference type="EMBL" id="AAF09646.1"/>
    </source>
</evidence>
<sequence length="433" mass="44251">MRVSFSVKCSRQAAKSSDCERRTLGNMTTLSPARRSFWQDTHPSAVLAGLIAVVIGWAGPNVLIYSVQQAGHLSDAAAMSWLWGHAVITGIVGIYLSLRTRMPILSTWSTPGIALLVTALPGMPFAEAVGAFLVSAALVFLLGTFAPLTRAVQAIPTHLAAALNAAILLPFAFKAVQAFGTQPLLVGLMVVTYFLGRQFAPRWAVALVLLVGVAASALLGAWHPAPVPLAPTVPQVVAPAFSVRAMLNLALPLTLLAFTGQFVPGFGVLKANGYEPAPGPILRACGVASAAAALVGCHNLTLGALLANIVSGPEAHPDAARRYTAAIWAGIFNILFGLFAGTFLHLMGILPAEALAALAGLALLAATGGSLQAAFTPGQSASGRGAAQPGSLAAAVIIAVTLSGVSFFGIGAAFWGILAGLAVHGLEGVRRAG</sequence>
<dbReference type="HOGENOM" id="CLU_041268_2_0_0"/>
<name>Q9RY94_DEIRA</name>
<dbReference type="EnsemblBacteria" id="AAF09646">
    <property type="protein sequence ID" value="AAF09646"/>
    <property type="gene ID" value="DR_0056"/>
</dbReference>
<feature type="transmembrane region" description="Helical" evidence="1">
    <location>
        <begin position="354"/>
        <end position="375"/>
    </location>
</feature>
<dbReference type="eggNOG" id="COG3135">
    <property type="taxonomic scope" value="Bacteria"/>
</dbReference>
<keyword evidence="1" id="KW-0812">Transmembrane</keyword>
<evidence type="ECO:0000256" key="1">
    <source>
        <dbReference type="SAM" id="Phobius"/>
    </source>
</evidence>
<keyword evidence="1" id="KW-1133">Transmembrane helix</keyword>
<feature type="transmembrane region" description="Helical" evidence="1">
    <location>
        <begin position="179"/>
        <end position="196"/>
    </location>
</feature>
<dbReference type="AlphaFoldDB" id="Q9RY94"/>
<dbReference type="PANTHER" id="PTHR30199">
    <property type="entry name" value="MFS FAMILY TRANSPORTER, PREDICTED SUBSTRATE BENZOATE"/>
    <property type="match status" value="1"/>
</dbReference>
<feature type="transmembrane region" description="Helical" evidence="1">
    <location>
        <begin position="78"/>
        <end position="98"/>
    </location>
</feature>